<dbReference type="AlphaFoldDB" id="A0A915KU02"/>
<name>A0A915KU02_ROMCU</name>
<dbReference type="Proteomes" id="UP000887565">
    <property type="component" value="Unplaced"/>
</dbReference>
<evidence type="ECO:0000313" key="2">
    <source>
        <dbReference type="WBParaSite" id="nRc.2.0.1.t41612-RA"/>
    </source>
</evidence>
<reference evidence="2" key="1">
    <citation type="submission" date="2022-11" db="UniProtKB">
        <authorList>
            <consortium name="WormBaseParasite"/>
        </authorList>
    </citation>
    <scope>IDENTIFICATION</scope>
</reference>
<protein>
    <submittedName>
        <fullName evidence="2">Uncharacterized protein</fullName>
    </submittedName>
</protein>
<proteinExistence type="predicted"/>
<organism evidence="1 2">
    <name type="scientific">Romanomermis culicivorax</name>
    <name type="common">Nematode worm</name>
    <dbReference type="NCBI Taxonomy" id="13658"/>
    <lineage>
        <taxon>Eukaryota</taxon>
        <taxon>Metazoa</taxon>
        <taxon>Ecdysozoa</taxon>
        <taxon>Nematoda</taxon>
        <taxon>Enoplea</taxon>
        <taxon>Dorylaimia</taxon>
        <taxon>Mermithida</taxon>
        <taxon>Mermithoidea</taxon>
        <taxon>Mermithidae</taxon>
        <taxon>Romanomermis</taxon>
    </lineage>
</organism>
<evidence type="ECO:0000313" key="1">
    <source>
        <dbReference type="Proteomes" id="UP000887565"/>
    </source>
</evidence>
<dbReference type="WBParaSite" id="nRc.2.0.1.t41612-RA">
    <property type="protein sequence ID" value="nRc.2.0.1.t41612-RA"/>
    <property type="gene ID" value="nRc.2.0.1.g41612"/>
</dbReference>
<accession>A0A915KU02</accession>
<sequence length="63" mass="6941">MVKSAPFIRGNHLFEGAFYSNKYMAFHRTPVRKSVCETAQLEIILSPSSGPGCTTVTFDEGSQ</sequence>
<keyword evidence="1" id="KW-1185">Reference proteome</keyword>